<reference evidence="2" key="1">
    <citation type="submission" date="2014-05" db="EMBL/GenBank/DDBJ databases">
        <title>Complete Genome sequence of Neisseria elongata subsp. glycolytica.</title>
        <authorList>
            <person name="Veyrier F.J."/>
            <person name="Taha M.-K."/>
        </authorList>
    </citation>
    <scope>NUCLEOTIDE SEQUENCE [LARGE SCALE GENOMIC DNA]</scope>
    <source>
        <strain evidence="2">ATCC 29315</strain>
    </source>
</reference>
<name>A0A0B5CNN3_NEIEG</name>
<dbReference type="Proteomes" id="UP000031392">
    <property type="component" value="Chromosome"/>
</dbReference>
<protein>
    <submittedName>
        <fullName evidence="1">Uncharacterized protein</fullName>
    </submittedName>
</protein>
<dbReference type="RefSeq" id="WP_040665846.1">
    <property type="nucleotide sequence ID" value="NZ_CP007726.1"/>
</dbReference>
<evidence type="ECO:0000313" key="1">
    <source>
        <dbReference type="EMBL" id="AJE18155.1"/>
    </source>
</evidence>
<gene>
    <name evidence="1" type="ORF">NELON_04130</name>
</gene>
<accession>A0A0B5CNN3</accession>
<organism evidence="1 2">
    <name type="scientific">Neisseria elongata subsp. glycolytica ATCC 29315</name>
    <dbReference type="NCBI Taxonomy" id="546263"/>
    <lineage>
        <taxon>Bacteria</taxon>
        <taxon>Pseudomonadati</taxon>
        <taxon>Pseudomonadota</taxon>
        <taxon>Betaproteobacteria</taxon>
        <taxon>Neisseriales</taxon>
        <taxon>Neisseriaceae</taxon>
        <taxon>Neisseria</taxon>
    </lineage>
</organism>
<dbReference type="KEGG" id="nel:NELON_04130"/>
<evidence type="ECO:0000313" key="2">
    <source>
        <dbReference type="Proteomes" id="UP000031392"/>
    </source>
</evidence>
<dbReference type="AlphaFoldDB" id="A0A0B5CNN3"/>
<keyword evidence="2" id="KW-1185">Reference proteome</keyword>
<sequence>MKNLKSVPFPNTAGKSHVRPDMPFDKLWPEIEGRLKSMTPGFLFRRPIVLFEDAKKQVYR</sequence>
<reference evidence="1 2" key="2">
    <citation type="journal article" date="2015" name="PLoS Genet.">
        <title>Common Cell Shape Evolution of Two Nasopharyngeal Pathogens.</title>
        <authorList>
            <person name="Veyrier F.J."/>
            <person name="Biais N."/>
            <person name="Morales P."/>
            <person name="Belkacem N."/>
            <person name="Guilhen C."/>
            <person name="Ranjeva S."/>
            <person name="Sismeiro O."/>
            <person name="Pehau-Arnaudet G."/>
            <person name="Rocha E.P."/>
            <person name="Werts C."/>
            <person name="Taha M.K."/>
            <person name="Boneca I.G."/>
        </authorList>
    </citation>
    <scope>NUCLEOTIDE SEQUENCE [LARGE SCALE GENOMIC DNA]</scope>
    <source>
        <strain evidence="1 2">ATCC 29315</strain>
    </source>
</reference>
<dbReference type="HOGENOM" id="CLU_2936799_0_0_4"/>
<proteinExistence type="predicted"/>
<dbReference type="PATRIC" id="fig|546263.7.peg.875"/>
<dbReference type="EMBL" id="CP007726">
    <property type="protein sequence ID" value="AJE18155.1"/>
    <property type="molecule type" value="Genomic_DNA"/>
</dbReference>